<accession>A0A6M5YYT8</accession>
<dbReference type="Pfam" id="PF00400">
    <property type="entry name" value="WD40"/>
    <property type="match status" value="8"/>
</dbReference>
<feature type="domain" description="Protein kinase" evidence="6">
    <location>
        <begin position="134"/>
        <end position="414"/>
    </location>
</feature>
<feature type="repeat" description="WD" evidence="3">
    <location>
        <begin position="804"/>
        <end position="835"/>
    </location>
</feature>
<dbReference type="Gene3D" id="2.130.10.10">
    <property type="entry name" value="YVTN repeat-like/Quinoprotein amine dehydrogenase"/>
    <property type="match status" value="4"/>
</dbReference>
<feature type="region of interest" description="Disordered" evidence="4">
    <location>
        <begin position="479"/>
        <end position="518"/>
    </location>
</feature>
<organism evidence="7 8">
    <name type="scientific">Frigoriglobus tundricola</name>
    <dbReference type="NCBI Taxonomy" id="2774151"/>
    <lineage>
        <taxon>Bacteria</taxon>
        <taxon>Pseudomonadati</taxon>
        <taxon>Planctomycetota</taxon>
        <taxon>Planctomycetia</taxon>
        <taxon>Gemmatales</taxon>
        <taxon>Gemmataceae</taxon>
        <taxon>Frigoriglobus</taxon>
    </lineage>
</organism>
<evidence type="ECO:0000256" key="3">
    <source>
        <dbReference type="PROSITE-ProRule" id="PRU00221"/>
    </source>
</evidence>
<keyword evidence="5" id="KW-0812">Transmembrane</keyword>
<protein>
    <recommendedName>
        <fullName evidence="6">Protein kinase domain-containing protein</fullName>
    </recommendedName>
</protein>
<sequence>MPDRAANRPIPPLPVFLCKVAAVRRTSWARLLRDDQVRRWQNHQRVFVEAYLQHLPALAEVPDALIDLIYGEVLLREQAGDTPHPDEYLNRFPAHAATLNRQFAVHAVFAPAGAPLLRVPTAPLIDAVPQVPGYEVLDELGRGGCGVVYRARQKGLGRVVALKMIDGPIVAHAVERFRLEAEAIGRLQHPHIVQIYEVGEHEGRPFFSLEFVNGGTLSDRLDGAPLPTAVAAELVETLARAVAVAHQSGVIHRDLKPGNVLLQRPDAQTAESDGADLGTLRPKISDFGLAKLFAEDDARGATGSPTRPNELLGTPAYMSPEQAQCRNHEIRPASDVYALGAILYELLTGRPPFVGVSLVEVLAQVAFEDPVPPGRLRPGLPRDLEMVCLKCLQKAPPRRYASAQELADDLRRFSDGKPVRARPVSAAERVLKWTRRRPAAAATIVAAVLSAATGFCVITVLWQNARLALAGEREARQRADSEQQRAVQSEAEARQANTGAESARREAERARAAAEDDRNRAASALRAAEDNLYFGQFALADRAWHTGHLSQAEERLRLCPPAQRAWEWNYLMRLSRPHTATFGAPGSKPPSALAASPDGQLFASIGGGGKGPLSLWDVRTGHVLAALDAQDCVAFSPDGKVLAAGGAENTIRVWDLEDSKPKGPRTLRGHNAPVTGLAFASNSVRLASAGGDGEVRVWDPRSNGKSLLTVIHNPQMKKRTVAAFTPDNGHLITGGDDHHVRVWDLGPKPQRTFTLDHTSGVRCLAVSRHAKHWELLAGATDGRLRLWHLPNNMASHDERPRVDVRGHADTVQAVAFDGTGTRFGSVGRDGLVKVWTDTGRERATLRGLNGVAFLRDGKQLLAPQPDGTVASWDSSFRRSHAVVRDLPRPLTQLAFAHDGQRLAALTDDRKVALWESGSMTPVPLPAATGDVHAIGFGADRQCLAVRTGSDGQWLLGSVTRPEASVRLATGAGTPVAGAFSSDGRRLALVGPDRTAGVWDTASGRRLLSAALADETGARMSLSSDGRRLAVLSGRQLVVRDVETGEILCTREKPAGPGTVAISPDGLRVAIATRDGVVRVWDVDRADEGHTLAGRDGSTLGLAFTPDGRRLATAGKEGTVRIWDHRTEQELMGLDQPAEVLAMAFAPDGRFAVSGKDKSLQIWDGRPLP</sequence>
<dbReference type="EMBL" id="CP053452">
    <property type="protein sequence ID" value="QJW99125.1"/>
    <property type="molecule type" value="Genomic_DNA"/>
</dbReference>
<evidence type="ECO:0000259" key="6">
    <source>
        <dbReference type="PROSITE" id="PS50011"/>
    </source>
</evidence>
<dbReference type="PROSITE" id="PS50294">
    <property type="entry name" value="WD_REPEATS_REGION"/>
    <property type="match status" value="5"/>
</dbReference>
<evidence type="ECO:0000313" key="8">
    <source>
        <dbReference type="Proteomes" id="UP000503447"/>
    </source>
</evidence>
<evidence type="ECO:0000256" key="5">
    <source>
        <dbReference type="SAM" id="Phobius"/>
    </source>
</evidence>
<dbReference type="KEGG" id="ftj:FTUN_6725"/>
<dbReference type="GO" id="GO:0004672">
    <property type="term" value="F:protein kinase activity"/>
    <property type="evidence" value="ECO:0007669"/>
    <property type="project" value="InterPro"/>
</dbReference>
<keyword evidence="2" id="KW-0677">Repeat</keyword>
<dbReference type="SUPFAM" id="SSF56112">
    <property type="entry name" value="Protein kinase-like (PK-like)"/>
    <property type="match status" value="1"/>
</dbReference>
<dbReference type="CDD" id="cd14014">
    <property type="entry name" value="STKc_PknB_like"/>
    <property type="match status" value="1"/>
</dbReference>
<feature type="repeat" description="WD" evidence="3">
    <location>
        <begin position="754"/>
        <end position="797"/>
    </location>
</feature>
<feature type="repeat" description="WD" evidence="3">
    <location>
        <begin position="1058"/>
        <end position="1090"/>
    </location>
</feature>
<name>A0A6M5YYT8_9BACT</name>
<dbReference type="Gene3D" id="1.10.510.10">
    <property type="entry name" value="Transferase(Phosphotransferase) domain 1"/>
    <property type="match status" value="1"/>
</dbReference>
<dbReference type="PANTHER" id="PTHR44019">
    <property type="entry name" value="WD REPEAT-CONTAINING PROTEIN 55"/>
    <property type="match status" value="1"/>
</dbReference>
<dbReference type="InterPro" id="IPR000719">
    <property type="entry name" value="Prot_kinase_dom"/>
</dbReference>
<dbReference type="InterPro" id="IPR020472">
    <property type="entry name" value="WD40_PAC1"/>
</dbReference>
<gene>
    <name evidence="7" type="ORF">FTUN_6725</name>
</gene>
<dbReference type="PROSITE" id="PS50011">
    <property type="entry name" value="PROTEIN_KINASE_DOM"/>
    <property type="match status" value="1"/>
</dbReference>
<dbReference type="PRINTS" id="PR00320">
    <property type="entry name" value="GPROTEINBRPT"/>
</dbReference>
<evidence type="ECO:0000256" key="2">
    <source>
        <dbReference type="ARBA" id="ARBA00022737"/>
    </source>
</evidence>
<dbReference type="InterPro" id="IPR050505">
    <property type="entry name" value="WDR55/POC1"/>
</dbReference>
<dbReference type="AlphaFoldDB" id="A0A6M5YYT8"/>
<proteinExistence type="predicted"/>
<dbReference type="Proteomes" id="UP000503447">
    <property type="component" value="Chromosome"/>
</dbReference>
<feature type="repeat" description="WD" evidence="3">
    <location>
        <begin position="667"/>
        <end position="699"/>
    </location>
</feature>
<dbReference type="InterPro" id="IPR019775">
    <property type="entry name" value="WD40_repeat_CS"/>
</dbReference>
<keyword evidence="1 3" id="KW-0853">WD repeat</keyword>
<dbReference type="InterPro" id="IPR015943">
    <property type="entry name" value="WD40/YVTN_repeat-like_dom_sf"/>
</dbReference>
<reference evidence="8" key="1">
    <citation type="submission" date="2020-05" db="EMBL/GenBank/DDBJ databases">
        <title>Frigoriglobus tundricola gen. nov., sp. nov., a psychrotolerant cellulolytic planctomycete of the family Gemmataceae with two divergent copies of 16S rRNA gene.</title>
        <authorList>
            <person name="Kulichevskaya I.S."/>
            <person name="Ivanova A.A."/>
            <person name="Naumoff D.G."/>
            <person name="Beletsky A.V."/>
            <person name="Rijpstra W.I.C."/>
            <person name="Sinninghe Damste J.S."/>
            <person name="Mardanov A.V."/>
            <person name="Ravin N.V."/>
            <person name="Dedysh S.N."/>
        </authorList>
    </citation>
    <scope>NUCLEOTIDE SEQUENCE [LARGE SCALE GENOMIC DNA]</scope>
    <source>
        <strain evidence="8">PL17</strain>
    </source>
</reference>
<dbReference type="SMART" id="SM00320">
    <property type="entry name" value="WD40"/>
    <property type="match status" value="12"/>
</dbReference>
<dbReference type="Gene3D" id="3.30.200.20">
    <property type="entry name" value="Phosphorylase Kinase, domain 1"/>
    <property type="match status" value="1"/>
</dbReference>
<dbReference type="InterPro" id="IPR008271">
    <property type="entry name" value="Ser/Thr_kinase_AS"/>
</dbReference>
<dbReference type="SMART" id="SM00220">
    <property type="entry name" value="S_TKc"/>
    <property type="match status" value="1"/>
</dbReference>
<dbReference type="InterPro" id="IPR036322">
    <property type="entry name" value="WD40_repeat_dom_sf"/>
</dbReference>
<feature type="repeat" description="WD" evidence="3">
    <location>
        <begin position="723"/>
        <end position="745"/>
    </location>
</feature>
<evidence type="ECO:0000256" key="1">
    <source>
        <dbReference type="ARBA" id="ARBA00022574"/>
    </source>
</evidence>
<dbReference type="PROSITE" id="PS00678">
    <property type="entry name" value="WD_REPEATS_1"/>
    <property type="match status" value="2"/>
</dbReference>
<dbReference type="InterPro" id="IPR011009">
    <property type="entry name" value="Kinase-like_dom_sf"/>
</dbReference>
<dbReference type="Pfam" id="PF00069">
    <property type="entry name" value="Pkinase"/>
    <property type="match status" value="1"/>
</dbReference>
<dbReference type="SUPFAM" id="SSF50978">
    <property type="entry name" value="WD40 repeat-like"/>
    <property type="match status" value="1"/>
</dbReference>
<dbReference type="GO" id="GO:0005524">
    <property type="term" value="F:ATP binding"/>
    <property type="evidence" value="ECO:0007669"/>
    <property type="project" value="InterPro"/>
</dbReference>
<dbReference type="RefSeq" id="WP_171474153.1">
    <property type="nucleotide sequence ID" value="NZ_CP053452.2"/>
</dbReference>
<evidence type="ECO:0000256" key="4">
    <source>
        <dbReference type="SAM" id="MobiDB-lite"/>
    </source>
</evidence>
<dbReference type="PROSITE" id="PS50082">
    <property type="entry name" value="WD_REPEATS_2"/>
    <property type="match status" value="7"/>
</dbReference>
<keyword evidence="8" id="KW-1185">Reference proteome</keyword>
<dbReference type="SUPFAM" id="SSF50969">
    <property type="entry name" value="YVTN repeat-like/Quinoprotein amine dehydrogenase"/>
    <property type="match status" value="1"/>
</dbReference>
<dbReference type="PANTHER" id="PTHR44019:SF8">
    <property type="entry name" value="POC1 CENTRIOLAR PROTEIN HOMOLOG"/>
    <property type="match status" value="1"/>
</dbReference>
<dbReference type="CDD" id="cd00200">
    <property type="entry name" value="WD40"/>
    <property type="match status" value="2"/>
</dbReference>
<dbReference type="PROSITE" id="PS00108">
    <property type="entry name" value="PROTEIN_KINASE_ST"/>
    <property type="match status" value="1"/>
</dbReference>
<feature type="compositionally biased region" description="Basic and acidic residues" evidence="4">
    <location>
        <begin position="502"/>
        <end position="518"/>
    </location>
</feature>
<evidence type="ECO:0000313" key="7">
    <source>
        <dbReference type="EMBL" id="QJW99125.1"/>
    </source>
</evidence>
<keyword evidence="5" id="KW-1133">Transmembrane helix</keyword>
<feature type="transmembrane region" description="Helical" evidence="5">
    <location>
        <begin position="439"/>
        <end position="462"/>
    </location>
</feature>
<feature type="repeat" description="WD" evidence="3">
    <location>
        <begin position="1091"/>
        <end position="1132"/>
    </location>
</feature>
<feature type="repeat" description="WD" evidence="3">
    <location>
        <begin position="633"/>
        <end position="660"/>
    </location>
</feature>
<dbReference type="InterPro" id="IPR001680">
    <property type="entry name" value="WD40_rpt"/>
</dbReference>
<dbReference type="InterPro" id="IPR011044">
    <property type="entry name" value="Quino_amine_DH_bsu"/>
</dbReference>
<keyword evidence="5" id="KW-0472">Membrane</keyword>